<evidence type="ECO:0000259" key="1">
    <source>
        <dbReference type="Pfam" id="PF13529"/>
    </source>
</evidence>
<accession>M8DT17</accession>
<protein>
    <recommendedName>
        <fullName evidence="1">Peptidase C39-like domain-containing protein</fullName>
    </recommendedName>
</protein>
<sequence length="211" mass="23739">MERNENMAVVPYFSQWESRELVPDFLSGRMLPADDPLWHLSGASNREEYATWSAHICGMACLKMLLAHRQKQIIPTIELMKQCREYGGYVENGDGTIKGLFYRPFVSFVADKFGLAAEVKEHTPIEEIGELLDQGHVFFASVHPSIRTPEVTPPRQGGHLVYVFGGNAQTWEVVFHNPSGDTPASQENVRLSLEVFARFYAGRGVLIKPSQ</sequence>
<proteinExistence type="predicted"/>
<dbReference type="Pfam" id="PF13529">
    <property type="entry name" value="Peptidase_C39_2"/>
    <property type="match status" value="1"/>
</dbReference>
<dbReference type="RefSeq" id="WP_003392850.1">
    <property type="nucleotide sequence ID" value="NZ_APBN01000022.1"/>
</dbReference>
<evidence type="ECO:0000313" key="2">
    <source>
        <dbReference type="EMBL" id="EMT50076.1"/>
    </source>
</evidence>
<comment type="caution">
    <text evidence="2">The sequence shown here is derived from an EMBL/GenBank/DDBJ whole genome shotgun (WGS) entry which is preliminary data.</text>
</comment>
<dbReference type="Proteomes" id="UP000012081">
    <property type="component" value="Unassembled WGS sequence"/>
</dbReference>
<name>M8DT17_9BACL</name>
<reference evidence="2 3" key="1">
    <citation type="submission" date="2013-03" db="EMBL/GenBank/DDBJ databases">
        <title>Assembly of a new bacterial strain Brevibacillus borstelensis AK1.</title>
        <authorList>
            <person name="Rajan I."/>
            <person name="PoliReddy D."/>
            <person name="Sugumar T."/>
            <person name="Rathinam K."/>
            <person name="Alqarawi S."/>
            <person name="Khalil A.B."/>
            <person name="Sivakumar N."/>
        </authorList>
    </citation>
    <scope>NUCLEOTIDE SEQUENCE [LARGE SCALE GENOMIC DNA]</scope>
    <source>
        <strain evidence="2 3">AK1</strain>
    </source>
</reference>
<keyword evidence="3" id="KW-1185">Reference proteome</keyword>
<dbReference type="EMBL" id="APBN01000022">
    <property type="protein sequence ID" value="EMT50076.1"/>
    <property type="molecule type" value="Genomic_DNA"/>
</dbReference>
<dbReference type="PATRIC" id="fig|1300222.3.peg.5143"/>
<feature type="domain" description="Peptidase C39-like" evidence="1">
    <location>
        <begin position="10"/>
        <end position="178"/>
    </location>
</feature>
<organism evidence="2 3">
    <name type="scientific">Brevibacillus borstelensis AK1</name>
    <dbReference type="NCBI Taxonomy" id="1300222"/>
    <lineage>
        <taxon>Bacteria</taxon>
        <taxon>Bacillati</taxon>
        <taxon>Bacillota</taxon>
        <taxon>Bacilli</taxon>
        <taxon>Bacillales</taxon>
        <taxon>Paenibacillaceae</taxon>
        <taxon>Brevibacillus</taxon>
    </lineage>
</organism>
<gene>
    <name evidence="2" type="ORF">I532_24467</name>
</gene>
<evidence type="ECO:0000313" key="3">
    <source>
        <dbReference type="Proteomes" id="UP000012081"/>
    </source>
</evidence>
<dbReference type="AlphaFoldDB" id="M8DT17"/>
<dbReference type="Gene3D" id="3.90.70.10">
    <property type="entry name" value="Cysteine proteinases"/>
    <property type="match status" value="1"/>
</dbReference>
<dbReference type="InterPro" id="IPR039564">
    <property type="entry name" value="Peptidase_C39-like"/>
</dbReference>
<dbReference type="STRING" id="1300222.I532_24467"/>